<dbReference type="Gene3D" id="3.40.50.1240">
    <property type="entry name" value="Phosphoglycerate mutase-like"/>
    <property type="match status" value="1"/>
</dbReference>
<evidence type="ECO:0000313" key="2">
    <source>
        <dbReference type="EMBL" id="QIK77464.1"/>
    </source>
</evidence>
<dbReference type="CDD" id="cd07067">
    <property type="entry name" value="HP_PGM_like"/>
    <property type="match status" value="1"/>
</dbReference>
<dbReference type="KEGG" id="npi:G7071_15275"/>
<dbReference type="AlphaFoldDB" id="A0A6G7YL43"/>
<reference evidence="2 3" key="1">
    <citation type="submission" date="2020-03" db="EMBL/GenBank/DDBJ databases">
        <title>Nocardioides sp. nov., isolated from fish.</title>
        <authorList>
            <person name="Hyun D.-W."/>
            <person name="Bae J.-W."/>
        </authorList>
    </citation>
    <scope>NUCLEOTIDE SEQUENCE [LARGE SCALE GENOMIC DNA]</scope>
    <source>
        <strain evidence="2 3">HDW12A</strain>
    </source>
</reference>
<feature type="region of interest" description="Disordered" evidence="1">
    <location>
        <begin position="1"/>
        <end position="21"/>
    </location>
</feature>
<name>A0A6G7YL43_9ACTN</name>
<evidence type="ECO:0000256" key="1">
    <source>
        <dbReference type="SAM" id="MobiDB-lite"/>
    </source>
</evidence>
<evidence type="ECO:0000313" key="3">
    <source>
        <dbReference type="Proteomes" id="UP000502035"/>
    </source>
</evidence>
<protein>
    <submittedName>
        <fullName evidence="2">Histidine phosphatase family protein</fullName>
    </submittedName>
</protein>
<dbReference type="SUPFAM" id="SSF53254">
    <property type="entry name" value="Phosphoglycerate mutase-like"/>
    <property type="match status" value="1"/>
</dbReference>
<dbReference type="InterPro" id="IPR013078">
    <property type="entry name" value="His_Pase_superF_clade-1"/>
</dbReference>
<keyword evidence="3" id="KW-1185">Reference proteome</keyword>
<sequence length="161" mass="16842">MRHAKAQSWGETDHDRPLADRGRDDAVAAGRWVAEQGVVVDAALISSAARTQATWAGVAEGAGWDAHPVVSDALYAAEPDAALDLIRETPEQAGSLMVLGHNPTVGYLAQLLDDGHGDPEASISMIGGFPPCALAVFSFEGRWADLDLGAATVQSFHVGRA</sequence>
<dbReference type="EMBL" id="CP049866">
    <property type="protein sequence ID" value="QIK77464.1"/>
    <property type="molecule type" value="Genomic_DNA"/>
</dbReference>
<dbReference type="InterPro" id="IPR029033">
    <property type="entry name" value="His_PPase_superfam"/>
</dbReference>
<organism evidence="2 3">
    <name type="scientific">Nocardioides piscis</name>
    <dbReference type="NCBI Taxonomy" id="2714938"/>
    <lineage>
        <taxon>Bacteria</taxon>
        <taxon>Bacillati</taxon>
        <taxon>Actinomycetota</taxon>
        <taxon>Actinomycetes</taxon>
        <taxon>Propionibacteriales</taxon>
        <taxon>Nocardioidaceae</taxon>
        <taxon>Nocardioides</taxon>
    </lineage>
</organism>
<dbReference type="Proteomes" id="UP000502035">
    <property type="component" value="Chromosome"/>
</dbReference>
<proteinExistence type="predicted"/>
<feature type="compositionally biased region" description="Basic and acidic residues" evidence="1">
    <location>
        <begin position="11"/>
        <end position="21"/>
    </location>
</feature>
<accession>A0A6G7YL43</accession>
<dbReference type="Pfam" id="PF00300">
    <property type="entry name" value="His_Phos_1"/>
    <property type="match status" value="1"/>
</dbReference>
<gene>
    <name evidence="2" type="ORF">G7071_15275</name>
</gene>